<proteinExistence type="predicted"/>
<protein>
    <submittedName>
        <fullName evidence="1">Uncharacterized protein</fullName>
    </submittedName>
</protein>
<name>A0A3B0T8T3_9ZZZZ</name>
<dbReference type="Gene3D" id="3.40.30.10">
    <property type="entry name" value="Glutaredoxin"/>
    <property type="match status" value="1"/>
</dbReference>
<evidence type="ECO:0000313" key="1">
    <source>
        <dbReference type="EMBL" id="VAW12493.1"/>
    </source>
</evidence>
<dbReference type="EMBL" id="UOEL01000089">
    <property type="protein sequence ID" value="VAW12493.1"/>
    <property type="molecule type" value="Genomic_DNA"/>
</dbReference>
<dbReference type="InterPro" id="IPR036249">
    <property type="entry name" value="Thioredoxin-like_sf"/>
</dbReference>
<organism evidence="1">
    <name type="scientific">hydrothermal vent metagenome</name>
    <dbReference type="NCBI Taxonomy" id="652676"/>
    <lineage>
        <taxon>unclassified sequences</taxon>
        <taxon>metagenomes</taxon>
        <taxon>ecological metagenomes</taxon>
    </lineage>
</organism>
<accession>A0A3B0T8T3</accession>
<dbReference type="AlphaFoldDB" id="A0A3B0T8T3"/>
<sequence length="463" mass="53601">MKKNLRYLLVLVLAACSSSKGDKKSSHVFFAGEIVNPTNEYVVLYRGDMVLDSVKLDKNNRFAFELDSITEGLHHFNHAPEYQYIFLEKGDSLLVRLNTIDFDESMVFSGSGSEINNFLLDLFLVNEGEEKIIYDSYAMKPERFNRHIDSLHKLKLTGLNVLDSEVELSSSAKEIATASIDYTYFNYKEKYLFEHRKITGENTVHDLSGVFYAYRKNIDFDNSHLNYLRPYYNFMRSHIRNLAYSGCTSKCAIKNNEIKNQLHFNRHKLSLIDSLVKETELKDNLFRNVAFNYLLLAHDTEKNNKTFIEDFHLRSGNNRHIEEIDELYTGISNIQPLKKIPNVHVTNVNGERVSLREIAKGKKAVFYFWSGSEKKHFENIVKRAAQLTSAKKDYTFIGINIKTDETIWKGMIETKNLDQNNQYKADDFDELTKALIIYPLNKCIITDDAIIIDAFSTMYAASF</sequence>
<gene>
    <name evidence="1" type="ORF">MNBD_BACTEROID03-1485</name>
</gene>
<reference evidence="1" key="1">
    <citation type="submission" date="2018-06" db="EMBL/GenBank/DDBJ databases">
        <authorList>
            <person name="Zhirakovskaya E."/>
        </authorList>
    </citation>
    <scope>NUCLEOTIDE SEQUENCE</scope>
</reference>
<dbReference type="SUPFAM" id="SSF52833">
    <property type="entry name" value="Thioredoxin-like"/>
    <property type="match status" value="1"/>
</dbReference>